<sequence length="366" mass="38264">MQADARSLLLGVGSYGPKLLNLPGRKRDSTRRESIVTRSIEFPGGEKRQCPLLASDTSSGTAMAGEYDSIGSDGSKAPNLTTAGTGTVPHAGAHRIPQQGGSPRTQPANGAPATIPGLKNSSYASVASGTPAVPDNTATGPGGQQQTTVTDAKELLEEAKRQAEEERVKQRMEQEAEEAKESSPQHNGGSQPRPAKRPTLPKPKQTGTPETNPYSVLNGLPEEDDQTSSPRSSTPATDVLFDLNITRGEPSAGETHDNSQDGLSAGNGNTEGASVSSSIGSEQGEDTQVLIEDVDSDSMEEENTANMDTEQMSKDAEQVTSPISGRLWHGEAGNTQAPEATAQVSQSVSYLNTSTALSAQKQIGKK</sequence>
<dbReference type="EMBL" id="JBJQOH010000001">
    <property type="protein sequence ID" value="KAL3699366.1"/>
    <property type="molecule type" value="Genomic_DNA"/>
</dbReference>
<feature type="compositionally biased region" description="Polar residues" evidence="1">
    <location>
        <begin position="260"/>
        <end position="281"/>
    </location>
</feature>
<feature type="compositionally biased region" description="Polar residues" evidence="1">
    <location>
        <begin position="333"/>
        <end position="342"/>
    </location>
</feature>
<name>A0ABD3I729_9MARC</name>
<dbReference type="AlphaFoldDB" id="A0ABD3I729"/>
<accession>A0ABD3I729</accession>
<proteinExistence type="predicted"/>
<evidence type="ECO:0000313" key="2">
    <source>
        <dbReference type="EMBL" id="KAL3699366.1"/>
    </source>
</evidence>
<comment type="caution">
    <text evidence="2">The sequence shown here is derived from an EMBL/GenBank/DDBJ whole genome shotgun (WGS) entry which is preliminary data.</text>
</comment>
<feature type="compositionally biased region" description="Polar residues" evidence="1">
    <location>
        <begin position="205"/>
        <end position="215"/>
    </location>
</feature>
<feature type="compositionally biased region" description="Acidic residues" evidence="1">
    <location>
        <begin position="292"/>
        <end position="303"/>
    </location>
</feature>
<evidence type="ECO:0000313" key="3">
    <source>
        <dbReference type="Proteomes" id="UP001633002"/>
    </source>
</evidence>
<feature type="compositionally biased region" description="Basic and acidic residues" evidence="1">
    <location>
        <begin position="151"/>
        <end position="183"/>
    </location>
</feature>
<dbReference type="Proteomes" id="UP001633002">
    <property type="component" value="Unassembled WGS sequence"/>
</dbReference>
<organism evidence="2 3">
    <name type="scientific">Riccia sorocarpa</name>
    <dbReference type="NCBI Taxonomy" id="122646"/>
    <lineage>
        <taxon>Eukaryota</taxon>
        <taxon>Viridiplantae</taxon>
        <taxon>Streptophyta</taxon>
        <taxon>Embryophyta</taxon>
        <taxon>Marchantiophyta</taxon>
        <taxon>Marchantiopsida</taxon>
        <taxon>Marchantiidae</taxon>
        <taxon>Marchantiales</taxon>
        <taxon>Ricciaceae</taxon>
        <taxon>Riccia</taxon>
    </lineage>
</organism>
<gene>
    <name evidence="2" type="ORF">R1sor_017388</name>
</gene>
<reference evidence="2 3" key="1">
    <citation type="submission" date="2024-09" db="EMBL/GenBank/DDBJ databases">
        <title>Chromosome-scale assembly of Riccia sorocarpa.</title>
        <authorList>
            <person name="Paukszto L."/>
        </authorList>
    </citation>
    <scope>NUCLEOTIDE SEQUENCE [LARGE SCALE GENOMIC DNA]</scope>
    <source>
        <strain evidence="2">LP-2024</strain>
        <tissue evidence="2">Aerial parts of the thallus</tissue>
    </source>
</reference>
<protein>
    <submittedName>
        <fullName evidence="2">Uncharacterized protein</fullName>
    </submittedName>
</protein>
<feature type="compositionally biased region" description="Polar residues" evidence="1">
    <location>
        <begin position="99"/>
        <end position="108"/>
    </location>
</feature>
<evidence type="ECO:0000256" key="1">
    <source>
        <dbReference type="SAM" id="MobiDB-lite"/>
    </source>
</evidence>
<feature type="compositionally biased region" description="Polar residues" evidence="1">
    <location>
        <begin position="227"/>
        <end position="236"/>
    </location>
</feature>
<feature type="compositionally biased region" description="Polar residues" evidence="1">
    <location>
        <begin position="119"/>
        <end position="128"/>
    </location>
</feature>
<feature type="region of interest" description="Disordered" evidence="1">
    <location>
        <begin position="46"/>
        <end position="342"/>
    </location>
</feature>
<keyword evidence="3" id="KW-1185">Reference proteome</keyword>